<dbReference type="OrthoDB" id="5591340at2759"/>
<keyword evidence="7" id="KW-0472">Membrane</keyword>
<reference evidence="11" key="1">
    <citation type="submission" date="2022-07" db="EMBL/GenBank/DDBJ databases">
        <title>Phylogenomic reconstructions and comparative analyses of Kickxellomycotina fungi.</title>
        <authorList>
            <person name="Reynolds N.K."/>
            <person name="Stajich J.E."/>
            <person name="Barry K."/>
            <person name="Grigoriev I.V."/>
            <person name="Crous P."/>
            <person name="Smith M.E."/>
        </authorList>
    </citation>
    <scope>NUCLEOTIDE SEQUENCE</scope>
    <source>
        <strain evidence="11">RSA 567</strain>
    </source>
</reference>
<feature type="domain" description="RING-type" evidence="10">
    <location>
        <begin position="31"/>
        <end position="73"/>
    </location>
</feature>
<organism evidence="11 12">
    <name type="scientific">Dimargaris verticillata</name>
    <dbReference type="NCBI Taxonomy" id="2761393"/>
    <lineage>
        <taxon>Eukaryota</taxon>
        <taxon>Fungi</taxon>
        <taxon>Fungi incertae sedis</taxon>
        <taxon>Zoopagomycota</taxon>
        <taxon>Kickxellomycotina</taxon>
        <taxon>Dimargaritomycetes</taxon>
        <taxon>Dimargaritales</taxon>
        <taxon>Dimargaritaceae</taxon>
        <taxon>Dimargaris</taxon>
    </lineage>
</organism>
<comment type="caution">
    <text evidence="11">The sequence shown here is derived from an EMBL/GenBank/DDBJ whole genome shotgun (WGS) entry which is preliminary data.</text>
</comment>
<evidence type="ECO:0000259" key="10">
    <source>
        <dbReference type="PROSITE" id="PS50089"/>
    </source>
</evidence>
<keyword evidence="12" id="KW-1185">Reference proteome</keyword>
<protein>
    <recommendedName>
        <fullName evidence="10">RING-type domain-containing protein</fullName>
    </recommendedName>
</protein>
<dbReference type="GO" id="GO:0008270">
    <property type="term" value="F:zinc ion binding"/>
    <property type="evidence" value="ECO:0007669"/>
    <property type="project" value="UniProtKB-KW"/>
</dbReference>
<dbReference type="EMBL" id="JANBQB010000441">
    <property type="protein sequence ID" value="KAJ1976331.1"/>
    <property type="molecule type" value="Genomic_DNA"/>
</dbReference>
<keyword evidence="5" id="KW-0862">Zinc</keyword>
<dbReference type="GO" id="GO:0016020">
    <property type="term" value="C:membrane"/>
    <property type="evidence" value="ECO:0007669"/>
    <property type="project" value="UniProtKB-SubCell"/>
</dbReference>
<dbReference type="PANTHER" id="PTHR46539">
    <property type="entry name" value="E3 UBIQUITIN-PROTEIN LIGASE ATL42"/>
    <property type="match status" value="1"/>
</dbReference>
<dbReference type="PANTHER" id="PTHR46539:SF9">
    <property type="entry name" value="RING-H2 FINGER PROTEIN ATL56"/>
    <property type="match status" value="1"/>
</dbReference>
<keyword evidence="3" id="KW-0479">Metal-binding</keyword>
<dbReference type="PROSITE" id="PS50089">
    <property type="entry name" value="ZF_RING_2"/>
    <property type="match status" value="1"/>
</dbReference>
<dbReference type="InterPro" id="IPR001841">
    <property type="entry name" value="Znf_RING"/>
</dbReference>
<dbReference type="SUPFAM" id="SSF57850">
    <property type="entry name" value="RING/U-box"/>
    <property type="match status" value="1"/>
</dbReference>
<proteinExistence type="predicted"/>
<dbReference type="SMART" id="SM00184">
    <property type="entry name" value="RING"/>
    <property type="match status" value="1"/>
</dbReference>
<evidence type="ECO:0000256" key="8">
    <source>
        <dbReference type="PROSITE-ProRule" id="PRU00175"/>
    </source>
</evidence>
<evidence type="ECO:0000256" key="5">
    <source>
        <dbReference type="ARBA" id="ARBA00022833"/>
    </source>
</evidence>
<evidence type="ECO:0000256" key="3">
    <source>
        <dbReference type="ARBA" id="ARBA00022723"/>
    </source>
</evidence>
<dbReference type="Proteomes" id="UP001151582">
    <property type="component" value="Unassembled WGS sequence"/>
</dbReference>
<dbReference type="InterPro" id="IPR013083">
    <property type="entry name" value="Znf_RING/FYVE/PHD"/>
</dbReference>
<sequence>MSSMTNASRHSLMVTLRRKASHQTTKGRPRCGVCREVFEVGELARRLRCQHIFHPPCVDQWLTLKTARCPICKMNCTPRVVGRGYSVGVFGSDNRSRQQGDASGNGARSPHPLDKL</sequence>
<evidence type="ECO:0000313" key="12">
    <source>
        <dbReference type="Proteomes" id="UP001151582"/>
    </source>
</evidence>
<dbReference type="AlphaFoldDB" id="A0A9W8B112"/>
<evidence type="ECO:0000256" key="6">
    <source>
        <dbReference type="ARBA" id="ARBA00022989"/>
    </source>
</evidence>
<comment type="subcellular location">
    <subcellularLocation>
        <location evidence="1">Membrane</location>
    </subcellularLocation>
</comment>
<accession>A0A9W8B112</accession>
<dbReference type="Pfam" id="PF13639">
    <property type="entry name" value="zf-RING_2"/>
    <property type="match status" value="1"/>
</dbReference>
<keyword evidence="6" id="KW-1133">Transmembrane helix</keyword>
<evidence type="ECO:0000256" key="9">
    <source>
        <dbReference type="SAM" id="MobiDB-lite"/>
    </source>
</evidence>
<dbReference type="Gene3D" id="3.30.40.10">
    <property type="entry name" value="Zinc/RING finger domain, C3HC4 (zinc finger)"/>
    <property type="match status" value="1"/>
</dbReference>
<evidence type="ECO:0000256" key="1">
    <source>
        <dbReference type="ARBA" id="ARBA00004370"/>
    </source>
</evidence>
<gene>
    <name evidence="11" type="ORF">H4R34_004016</name>
</gene>
<keyword evidence="2" id="KW-0812">Transmembrane</keyword>
<evidence type="ECO:0000256" key="4">
    <source>
        <dbReference type="ARBA" id="ARBA00022771"/>
    </source>
</evidence>
<evidence type="ECO:0000313" key="11">
    <source>
        <dbReference type="EMBL" id="KAJ1976331.1"/>
    </source>
</evidence>
<name>A0A9W8B112_9FUNG</name>
<keyword evidence="4 8" id="KW-0863">Zinc-finger</keyword>
<evidence type="ECO:0000256" key="2">
    <source>
        <dbReference type="ARBA" id="ARBA00022692"/>
    </source>
</evidence>
<evidence type="ECO:0000256" key="7">
    <source>
        <dbReference type="ARBA" id="ARBA00023136"/>
    </source>
</evidence>
<feature type="region of interest" description="Disordered" evidence="9">
    <location>
        <begin position="91"/>
        <end position="116"/>
    </location>
</feature>